<keyword evidence="1" id="KW-0175">Coiled coil</keyword>
<keyword evidence="3" id="KW-0255">Endonuclease</keyword>
<dbReference type="SUPFAM" id="SSF53098">
    <property type="entry name" value="Ribonuclease H-like"/>
    <property type="match status" value="1"/>
</dbReference>
<feature type="domain" description="Integrase catalytic" evidence="2">
    <location>
        <begin position="504"/>
        <end position="700"/>
    </location>
</feature>
<dbReference type="InterPro" id="IPR012337">
    <property type="entry name" value="RNaseH-like_sf"/>
</dbReference>
<accession>A0A090IY64</accession>
<organism evidence="3 4">
    <name type="scientific">Caldibacillus thermoamylovorans</name>
    <dbReference type="NCBI Taxonomy" id="35841"/>
    <lineage>
        <taxon>Bacteria</taxon>
        <taxon>Bacillati</taxon>
        <taxon>Bacillota</taxon>
        <taxon>Bacilli</taxon>
        <taxon>Bacillales</taxon>
        <taxon>Bacillaceae</taxon>
        <taxon>Caldibacillus</taxon>
    </lineage>
</organism>
<protein>
    <submittedName>
        <fullName evidence="3">TnsA endonuclease</fullName>
    </submittedName>
</protein>
<dbReference type="Gene3D" id="3.30.420.10">
    <property type="entry name" value="Ribonuclease H-like superfamily/Ribonuclease H"/>
    <property type="match status" value="1"/>
</dbReference>
<dbReference type="GO" id="GO:0015074">
    <property type="term" value="P:DNA integration"/>
    <property type="evidence" value="ECO:0007669"/>
    <property type="project" value="InterPro"/>
</dbReference>
<dbReference type="InterPro" id="IPR001584">
    <property type="entry name" value="Integrase_cat-core"/>
</dbReference>
<keyword evidence="3" id="KW-0540">Nuclease</keyword>
<gene>
    <name evidence="3" type="ORF">BT1A1_2881</name>
</gene>
<evidence type="ECO:0000313" key="4">
    <source>
        <dbReference type="Proteomes" id="UP000040576"/>
    </source>
</evidence>
<dbReference type="EMBL" id="CCRF01000081">
    <property type="protein sequence ID" value="CEE02672.1"/>
    <property type="molecule type" value="Genomic_DNA"/>
</dbReference>
<dbReference type="AlphaFoldDB" id="A0A090IY64"/>
<sequence length="889" mass="104398">MMNQSEFDEWAERLKLSEEAKLEIQRIRQSPPARRVGGGRYNVSGRYSSKKMGVTIQFESHKVELPAIYMMEFNDDVLEYYDQPPQIKVNYFQSKKHKNRKMAYWYTADFFVIEKERAYWVEWKTEEELVKKSQEKPDRYYRKDGRWEFAPGKSYATQFDLDFLVRSNSEINWILQRNLEFLEDYIINEHILENSTILKIKESILSAPGLTLLELIQLGEEQFTADDIYALIANNTIYIDLYNDLISEPENVTVYLNKEQFKGFSIVEKSSRKSKSSSKIDLKSGQKILWGDTVWEILHYDQSNNIIFLLQDGEKEHKEMPLEVFESLISDGYIEGINNNVSNNDKVTELITQANEKDLETANKRYEVVIKVLNGEKVKPENVTQRTVRNWVKKYKDAEELHGNGFVGLLPKTKYRGNREDKLPKETKDLMEQMITENYATIKSKSARAVYREFLVKCEDLKIPDASYKAFWKAIKRRSKYDIERARKGRRASYKYEEFYFELEFTTPKHGERVFNIAHIDHTELDIELDINGKESARPWLTLMIDAFSRRILAFYLTFEAPSYRSCMMVIRECVKNYNRLPNYIVVDGGKEFNSVYFESLLAFHKVHKKERPAAKARFGNVVERVFGITNKFFIHNLQGNTQISKNVRQVTKSVNPKNHAVWTLELLHERIDSWIKNVHDNMENPTLGQTPKEAFEESIAISGSRPNTYIPYNDTFILMTLPSPSGKVRKVHPGQGIKLLYSYYWCNEFRDPKIENTKVEVKYDPFNIGIAYAFINNEWVKCLSEEYKYLHGKTEKEIKLIAEEIRKKKSVQSRSNSITAKMIARFIIESESIEEKLNEEKNKVAEVKRDFKVVEVQNDVDKDYSKKEINVDEDIDEDELVDYGELSI</sequence>
<dbReference type="InterPro" id="IPR036397">
    <property type="entry name" value="RNaseH_sf"/>
</dbReference>
<name>A0A090IY64_9BACI</name>
<proteinExistence type="predicted"/>
<dbReference type="PROSITE" id="PS50994">
    <property type="entry name" value="INTEGRASE"/>
    <property type="match status" value="1"/>
</dbReference>
<feature type="coiled-coil region" evidence="1">
    <location>
        <begin position="824"/>
        <end position="858"/>
    </location>
</feature>
<keyword evidence="4" id="KW-1185">Reference proteome</keyword>
<evidence type="ECO:0000259" key="2">
    <source>
        <dbReference type="PROSITE" id="PS50994"/>
    </source>
</evidence>
<dbReference type="GO" id="GO:0003676">
    <property type="term" value="F:nucleic acid binding"/>
    <property type="evidence" value="ECO:0007669"/>
    <property type="project" value="InterPro"/>
</dbReference>
<keyword evidence="3" id="KW-0378">Hydrolase</keyword>
<dbReference type="Proteomes" id="UP000040576">
    <property type="component" value="Unassembled WGS sequence"/>
</dbReference>
<evidence type="ECO:0000313" key="3">
    <source>
        <dbReference type="EMBL" id="CEE02672.1"/>
    </source>
</evidence>
<reference evidence="3 4" key="1">
    <citation type="submission" date="2014-07" db="EMBL/GenBank/DDBJ databases">
        <authorList>
            <person name="Wibberg Daniel"/>
        </authorList>
    </citation>
    <scope>NUCLEOTIDE SEQUENCE [LARGE SCALE GENOMIC DNA]</scope>
</reference>
<evidence type="ECO:0000256" key="1">
    <source>
        <dbReference type="SAM" id="Coils"/>
    </source>
</evidence>
<dbReference type="GO" id="GO:0004519">
    <property type="term" value="F:endonuclease activity"/>
    <property type="evidence" value="ECO:0007669"/>
    <property type="project" value="UniProtKB-KW"/>
</dbReference>